<organism evidence="1">
    <name type="scientific">Tanacetum cinerariifolium</name>
    <name type="common">Dalmatian daisy</name>
    <name type="synonym">Chrysanthemum cinerariifolium</name>
    <dbReference type="NCBI Taxonomy" id="118510"/>
    <lineage>
        <taxon>Eukaryota</taxon>
        <taxon>Viridiplantae</taxon>
        <taxon>Streptophyta</taxon>
        <taxon>Embryophyta</taxon>
        <taxon>Tracheophyta</taxon>
        <taxon>Spermatophyta</taxon>
        <taxon>Magnoliopsida</taxon>
        <taxon>eudicotyledons</taxon>
        <taxon>Gunneridae</taxon>
        <taxon>Pentapetalae</taxon>
        <taxon>asterids</taxon>
        <taxon>campanulids</taxon>
        <taxon>Asterales</taxon>
        <taxon>Asteraceae</taxon>
        <taxon>Asteroideae</taxon>
        <taxon>Anthemideae</taxon>
        <taxon>Anthemidinae</taxon>
        <taxon>Tanacetum</taxon>
    </lineage>
</organism>
<protein>
    <submittedName>
        <fullName evidence="1">Uncharacterized protein</fullName>
    </submittedName>
</protein>
<dbReference type="EMBL" id="BKCJ010003968">
    <property type="protein sequence ID" value="GEU58241.1"/>
    <property type="molecule type" value="Genomic_DNA"/>
</dbReference>
<gene>
    <name evidence="1" type="ORF">Tci_030219</name>
</gene>
<proteinExistence type="predicted"/>
<evidence type="ECO:0000313" key="1">
    <source>
        <dbReference type="EMBL" id="GEU58241.1"/>
    </source>
</evidence>
<dbReference type="AlphaFoldDB" id="A0A6L2L8U3"/>
<sequence length="168" mass="20249">MDEEAEELKSHLQIISNDNDDDIYTKATPLASKSPIVDYKIHLERNKPYFKIIRADGNHMLFLRFSTLLKNFNREYLESLWKLVKERFEKTEPKNYTDNYLLKTLKTMFEQPNVEASVWREQKGYPLTHFTLEQMLNNVRLEVEEESEMSLELLRLIRRQQMLNEVFE</sequence>
<name>A0A6L2L8U3_TANCI</name>
<comment type="caution">
    <text evidence="1">The sequence shown here is derived from an EMBL/GenBank/DDBJ whole genome shotgun (WGS) entry which is preliminary data.</text>
</comment>
<accession>A0A6L2L8U3</accession>
<reference evidence="1" key="1">
    <citation type="journal article" date="2019" name="Sci. Rep.">
        <title>Draft genome of Tanacetum cinerariifolium, the natural source of mosquito coil.</title>
        <authorList>
            <person name="Yamashiro T."/>
            <person name="Shiraishi A."/>
            <person name="Satake H."/>
            <person name="Nakayama K."/>
        </authorList>
    </citation>
    <scope>NUCLEOTIDE SEQUENCE</scope>
</reference>